<dbReference type="PANTHER" id="PTHR48154">
    <property type="entry name" value="PROTEIN, PUTATIVE-RELATED"/>
    <property type="match status" value="1"/>
</dbReference>
<evidence type="ECO:0000256" key="1">
    <source>
        <dbReference type="SAM" id="MobiDB-lite"/>
    </source>
</evidence>
<dbReference type="AlphaFoldDB" id="A0A2I0JXC4"/>
<comment type="caution">
    <text evidence="3">The sequence shown here is derived from an EMBL/GenBank/DDBJ whole genome shotgun (WGS) entry which is preliminary data.</text>
</comment>
<dbReference type="Proteomes" id="UP000233551">
    <property type="component" value="Unassembled WGS sequence"/>
</dbReference>
<evidence type="ECO:0000259" key="2">
    <source>
        <dbReference type="Pfam" id="PF24924"/>
    </source>
</evidence>
<evidence type="ECO:0000313" key="3">
    <source>
        <dbReference type="EMBL" id="PKI60969.1"/>
    </source>
</evidence>
<dbReference type="Pfam" id="PF24924">
    <property type="entry name" value="DUF7745"/>
    <property type="match status" value="1"/>
</dbReference>
<name>A0A2I0JXC4_PUNGR</name>
<dbReference type="EMBL" id="PGOL01001091">
    <property type="protein sequence ID" value="PKI60969.1"/>
    <property type="molecule type" value="Genomic_DNA"/>
</dbReference>
<sequence length="341" mass="38545">MEFWDPEHAVFNFQGTELTPTIEEYTALIQRPMPTTQGIFVPNPFATIRSQLSNLLGIPTLEIHQELHQGWDHGIRIAWLSDWTLLRALTPSTTSYQRDACHGFLLLVFSTLLFPYSPNLIDGAIAQVVLQAVGGHSYVEALLAETVQSLDYVREVRRGKMRGSPHLLQIWLLAHRLVPVIPPPEHNFSEWRHFWRELTPARFLWVARWNPGGPMITGCLGIVGVPLLSHLGSTLVFPSRGSASSQRSQATPTPRAAPTPAPEAESSTQAAMRTELRAIREERDRLRCELVDSRAEVADYREHQTELARARAQVAHLYREMARLSAKLDRVRARARDISHP</sequence>
<proteinExistence type="predicted"/>
<protein>
    <recommendedName>
        <fullName evidence="2">DUF7745 domain-containing protein</fullName>
    </recommendedName>
</protein>
<feature type="compositionally biased region" description="Low complexity" evidence="1">
    <location>
        <begin position="239"/>
        <end position="254"/>
    </location>
</feature>
<organism evidence="3 4">
    <name type="scientific">Punica granatum</name>
    <name type="common">Pomegranate</name>
    <dbReference type="NCBI Taxonomy" id="22663"/>
    <lineage>
        <taxon>Eukaryota</taxon>
        <taxon>Viridiplantae</taxon>
        <taxon>Streptophyta</taxon>
        <taxon>Embryophyta</taxon>
        <taxon>Tracheophyta</taxon>
        <taxon>Spermatophyta</taxon>
        <taxon>Magnoliopsida</taxon>
        <taxon>eudicotyledons</taxon>
        <taxon>Gunneridae</taxon>
        <taxon>Pentapetalae</taxon>
        <taxon>rosids</taxon>
        <taxon>malvids</taxon>
        <taxon>Myrtales</taxon>
        <taxon>Lythraceae</taxon>
        <taxon>Punica</taxon>
    </lineage>
</organism>
<accession>A0A2I0JXC4</accession>
<feature type="domain" description="DUF7745" evidence="2">
    <location>
        <begin position="2"/>
        <end position="231"/>
    </location>
</feature>
<feature type="region of interest" description="Disordered" evidence="1">
    <location>
        <begin position="239"/>
        <end position="270"/>
    </location>
</feature>
<dbReference type="InterPro" id="IPR056647">
    <property type="entry name" value="DUF7745"/>
</dbReference>
<keyword evidence="4" id="KW-1185">Reference proteome</keyword>
<gene>
    <name evidence="3" type="ORF">CRG98_018645</name>
</gene>
<dbReference type="PANTHER" id="PTHR48154:SF1">
    <property type="entry name" value="PROTEIN, PUTATIVE-RELATED"/>
    <property type="match status" value="1"/>
</dbReference>
<evidence type="ECO:0000313" key="4">
    <source>
        <dbReference type="Proteomes" id="UP000233551"/>
    </source>
</evidence>
<reference evidence="3 4" key="1">
    <citation type="submission" date="2017-11" db="EMBL/GenBank/DDBJ databases">
        <title>De-novo sequencing of pomegranate (Punica granatum L.) genome.</title>
        <authorList>
            <person name="Akparov Z."/>
            <person name="Amiraslanov A."/>
            <person name="Hajiyeva S."/>
            <person name="Abbasov M."/>
            <person name="Kaur K."/>
            <person name="Hamwieh A."/>
            <person name="Solovyev V."/>
            <person name="Salamov A."/>
            <person name="Braich B."/>
            <person name="Kosarev P."/>
            <person name="Mahmoud A."/>
            <person name="Hajiyev E."/>
            <person name="Babayeva S."/>
            <person name="Izzatullayeva V."/>
            <person name="Mammadov A."/>
            <person name="Mammadov A."/>
            <person name="Sharifova S."/>
            <person name="Ojaghi J."/>
            <person name="Eynullazada K."/>
            <person name="Bayramov B."/>
            <person name="Abdulazimova A."/>
            <person name="Shahmuradov I."/>
        </authorList>
    </citation>
    <scope>NUCLEOTIDE SEQUENCE [LARGE SCALE GENOMIC DNA]</scope>
    <source>
        <strain evidence="4">cv. AG2017</strain>
        <tissue evidence="3">Leaf</tissue>
    </source>
</reference>